<dbReference type="Pfam" id="PF20510">
    <property type="entry name" value="HgmA_N"/>
    <property type="match status" value="1"/>
</dbReference>
<keyword evidence="9" id="KW-1185">Reference proteome</keyword>
<dbReference type="PANTHER" id="PTHR11056:SF0">
    <property type="entry name" value="HOMOGENTISATE 1,2-DIOXYGENASE"/>
    <property type="match status" value="1"/>
</dbReference>
<comment type="cofactor">
    <cofactor evidence="1">
        <name>Fe cation</name>
        <dbReference type="ChEBI" id="CHEBI:24875"/>
    </cofactor>
</comment>
<dbReference type="PANTHER" id="PTHR11056">
    <property type="entry name" value="HOMOGENTISATE 1,2-DIOXYGENASE"/>
    <property type="match status" value="1"/>
</dbReference>
<accession>A0ABV4ND27</accession>
<reference evidence="8 9" key="1">
    <citation type="journal article" date="2024" name="ISME J.">
        <title>Tailless and filamentous prophages are predominant in marine Vibrio.</title>
        <authorList>
            <person name="Steensen K."/>
            <person name="Seneca J."/>
            <person name="Bartlau N."/>
            <person name="Yu X.A."/>
            <person name="Hussain F.A."/>
            <person name="Polz M.F."/>
        </authorList>
    </citation>
    <scope>NUCLEOTIDE SEQUENCE [LARGE SCALE GENOMIC DNA]</scope>
    <source>
        <strain evidence="8 9">10N.222.51.A1</strain>
    </source>
</reference>
<evidence type="ECO:0000256" key="3">
    <source>
        <dbReference type="ARBA" id="ARBA00022723"/>
    </source>
</evidence>
<evidence type="ECO:0000313" key="8">
    <source>
        <dbReference type="EMBL" id="MFA0569220.1"/>
    </source>
</evidence>
<dbReference type="Gene3D" id="2.60.120.10">
    <property type="entry name" value="Jelly Rolls"/>
    <property type="match status" value="1"/>
</dbReference>
<comment type="caution">
    <text evidence="8">The sequence shown here is derived from an EMBL/GenBank/DDBJ whole genome shotgun (WGS) entry which is preliminary data.</text>
</comment>
<proteinExistence type="inferred from homology"/>
<feature type="domain" description="Homogentisate 1,2-dioxygenase N-terminal" evidence="7">
    <location>
        <begin position="90"/>
        <end position="232"/>
    </location>
</feature>
<dbReference type="Proteomes" id="UP001570417">
    <property type="component" value="Unassembled WGS sequence"/>
</dbReference>
<evidence type="ECO:0000256" key="4">
    <source>
        <dbReference type="ARBA" id="ARBA00022964"/>
    </source>
</evidence>
<dbReference type="SUPFAM" id="SSF51182">
    <property type="entry name" value="RmlC-like cupins"/>
    <property type="match status" value="1"/>
</dbReference>
<evidence type="ECO:0000256" key="2">
    <source>
        <dbReference type="ARBA" id="ARBA00007757"/>
    </source>
</evidence>
<dbReference type="EMBL" id="JBFRUW010000048">
    <property type="protein sequence ID" value="MFA0569220.1"/>
    <property type="molecule type" value="Genomic_DNA"/>
</dbReference>
<evidence type="ECO:0000256" key="6">
    <source>
        <dbReference type="ARBA" id="ARBA00023004"/>
    </source>
</evidence>
<sequence>MRKAISYPHKEGVCSKQAHADFPEGAIFEREAGRSGFFGPAAHFHHQHAPTGWSEWEGELKPRAFDCNLVESAQQLSPWLVPNLLENSDCKVKVWKISDNMEFLVRNADGDELLFIHQGKAELFSDYGHLTVEEGDYVLIPRSTSWRVEVQEPLFVLMIETTDSAYSLPEKGIVGNHAVFDPAVLEVPSINEHFKAQYSEKTTQVHVKRHNKVSVITYPFNPLDAIGWHGDLSVVKLNWRDIRPLMSHRYHLPPSAHTTFVGGNFVVCTFVPRPIESDPGALKVPFYHNNDDYDEVLFYHAGDFFSRDNIEAGMVTFHPAGFTHGPHPKAFKAGQEYKKKFTDEVAVMIDTRHALTLTEDAAKVENEAYVYSWQEK</sequence>
<keyword evidence="6" id="KW-0408">Iron</keyword>
<dbReference type="InterPro" id="IPR005708">
    <property type="entry name" value="Homogentis_dOase"/>
</dbReference>
<organism evidence="8 9">
    <name type="scientific">Vibrio gallaecicus</name>
    <dbReference type="NCBI Taxonomy" id="552386"/>
    <lineage>
        <taxon>Bacteria</taxon>
        <taxon>Pseudomonadati</taxon>
        <taxon>Pseudomonadota</taxon>
        <taxon>Gammaproteobacteria</taxon>
        <taxon>Vibrionales</taxon>
        <taxon>Vibrionaceae</taxon>
        <taxon>Vibrio</taxon>
    </lineage>
</organism>
<keyword evidence="4" id="KW-0223">Dioxygenase</keyword>
<protein>
    <submittedName>
        <fullName evidence="8">Homogentisate 1,2-dioxygenase</fullName>
    </submittedName>
</protein>
<dbReference type="InterPro" id="IPR014710">
    <property type="entry name" value="RmlC-like_jellyroll"/>
</dbReference>
<keyword evidence="3" id="KW-0479">Metal-binding</keyword>
<comment type="similarity">
    <text evidence="2">Belongs to the homogentisate dioxygenase family.</text>
</comment>
<keyword evidence="5" id="KW-0560">Oxidoreductase</keyword>
<dbReference type="InterPro" id="IPR011051">
    <property type="entry name" value="RmlC_Cupin_sf"/>
</dbReference>
<dbReference type="RefSeq" id="WP_372266374.1">
    <property type="nucleotide sequence ID" value="NZ_JBFRUW010000048.1"/>
</dbReference>
<gene>
    <name evidence="8" type="ORF">AB4566_13160</name>
</gene>
<name>A0ABV4ND27_9VIBR</name>
<evidence type="ECO:0000256" key="5">
    <source>
        <dbReference type="ARBA" id="ARBA00023002"/>
    </source>
</evidence>
<evidence type="ECO:0000259" key="7">
    <source>
        <dbReference type="Pfam" id="PF20510"/>
    </source>
</evidence>
<evidence type="ECO:0000256" key="1">
    <source>
        <dbReference type="ARBA" id="ARBA00001962"/>
    </source>
</evidence>
<evidence type="ECO:0000313" key="9">
    <source>
        <dbReference type="Proteomes" id="UP001570417"/>
    </source>
</evidence>
<dbReference type="InterPro" id="IPR046452">
    <property type="entry name" value="HgmA_N"/>
</dbReference>